<name>A0A8H4P3C3_9HYPO</name>
<organism evidence="1 2">
    <name type="scientific">Fusarium albosuccineum</name>
    <dbReference type="NCBI Taxonomy" id="1237068"/>
    <lineage>
        <taxon>Eukaryota</taxon>
        <taxon>Fungi</taxon>
        <taxon>Dikarya</taxon>
        <taxon>Ascomycota</taxon>
        <taxon>Pezizomycotina</taxon>
        <taxon>Sordariomycetes</taxon>
        <taxon>Hypocreomycetidae</taxon>
        <taxon>Hypocreales</taxon>
        <taxon>Nectriaceae</taxon>
        <taxon>Fusarium</taxon>
        <taxon>Fusarium decemcellulare species complex</taxon>
    </lineage>
</organism>
<dbReference type="Proteomes" id="UP000554235">
    <property type="component" value="Unassembled WGS sequence"/>
</dbReference>
<gene>
    <name evidence="1" type="ORF">FALBO_12212</name>
</gene>
<evidence type="ECO:0000313" key="2">
    <source>
        <dbReference type="Proteomes" id="UP000554235"/>
    </source>
</evidence>
<protein>
    <submittedName>
        <fullName evidence="1">Uncharacterized protein</fullName>
    </submittedName>
</protein>
<reference evidence="1 2" key="1">
    <citation type="submission" date="2020-01" db="EMBL/GenBank/DDBJ databases">
        <title>Identification and distribution of gene clusters putatively required for synthesis of sphingolipid metabolism inhibitors in phylogenetically diverse species of the filamentous fungus Fusarium.</title>
        <authorList>
            <person name="Kim H.-S."/>
            <person name="Busman M."/>
            <person name="Brown D.W."/>
            <person name="Divon H."/>
            <person name="Uhlig S."/>
            <person name="Proctor R.H."/>
        </authorList>
    </citation>
    <scope>NUCLEOTIDE SEQUENCE [LARGE SCALE GENOMIC DNA]</scope>
    <source>
        <strain evidence="1 2">NRRL 20459</strain>
    </source>
</reference>
<sequence>MDEQEWPQTPAKVRKAMEGLDKQPLLGGCGSWRRYQEQSQVVDQIVGPESRGRPARSRREAHETWGAATCTRSTEEGYAPAKTLVKKETRYLFRGSLKAPQEARHVVCGSFSGQSARSFQVCVMTSVYVYVLRPGRCVSTVELGSHLPPPALAKFSGRRHRRTPALASRPPWTSPIPARIPVLTPVSID</sequence>
<evidence type="ECO:0000313" key="1">
    <source>
        <dbReference type="EMBL" id="KAF4460994.1"/>
    </source>
</evidence>
<proteinExistence type="predicted"/>
<keyword evidence="2" id="KW-1185">Reference proteome</keyword>
<comment type="caution">
    <text evidence="1">The sequence shown here is derived from an EMBL/GenBank/DDBJ whole genome shotgun (WGS) entry which is preliminary data.</text>
</comment>
<dbReference type="AlphaFoldDB" id="A0A8H4P3C3"/>
<dbReference type="EMBL" id="JAADYS010001802">
    <property type="protein sequence ID" value="KAF4460994.1"/>
    <property type="molecule type" value="Genomic_DNA"/>
</dbReference>
<accession>A0A8H4P3C3</accession>